<dbReference type="PROSITE" id="PS50949">
    <property type="entry name" value="HTH_GNTR"/>
    <property type="match status" value="1"/>
</dbReference>
<dbReference type="InterPro" id="IPR008920">
    <property type="entry name" value="TF_FadR/GntR_C"/>
</dbReference>
<comment type="caution">
    <text evidence="5">The sequence shown here is derived from an EMBL/GenBank/DDBJ whole genome shotgun (WGS) entry which is preliminary data.</text>
</comment>
<dbReference type="InterPro" id="IPR000524">
    <property type="entry name" value="Tscrpt_reg_HTH_GntR"/>
</dbReference>
<gene>
    <name evidence="5" type="ORF">GCM10009104_34940</name>
</gene>
<dbReference type="SMART" id="SM00345">
    <property type="entry name" value="HTH_GNTR"/>
    <property type="match status" value="1"/>
</dbReference>
<keyword evidence="3" id="KW-0804">Transcription</keyword>
<dbReference type="EMBL" id="BAAAET010000008">
    <property type="protein sequence ID" value="GAA0702587.1"/>
    <property type="molecule type" value="Genomic_DNA"/>
</dbReference>
<evidence type="ECO:0000259" key="4">
    <source>
        <dbReference type="PROSITE" id="PS50949"/>
    </source>
</evidence>
<evidence type="ECO:0000256" key="1">
    <source>
        <dbReference type="ARBA" id="ARBA00023015"/>
    </source>
</evidence>
<dbReference type="InterPro" id="IPR036388">
    <property type="entry name" value="WH-like_DNA-bd_sf"/>
</dbReference>
<protein>
    <submittedName>
        <fullName evidence="5">GntR family transcriptional regulator</fullName>
    </submittedName>
</protein>
<dbReference type="Proteomes" id="UP001499915">
    <property type="component" value="Unassembled WGS sequence"/>
</dbReference>
<accession>A0ABN1IAT4</accession>
<evidence type="ECO:0000256" key="2">
    <source>
        <dbReference type="ARBA" id="ARBA00023125"/>
    </source>
</evidence>
<keyword evidence="6" id="KW-1185">Reference proteome</keyword>
<evidence type="ECO:0000313" key="6">
    <source>
        <dbReference type="Proteomes" id="UP001499915"/>
    </source>
</evidence>
<dbReference type="Gene3D" id="1.10.10.10">
    <property type="entry name" value="Winged helix-like DNA-binding domain superfamily/Winged helix DNA-binding domain"/>
    <property type="match status" value="1"/>
</dbReference>
<dbReference type="PANTHER" id="PTHR43537">
    <property type="entry name" value="TRANSCRIPTIONAL REGULATOR, GNTR FAMILY"/>
    <property type="match status" value="1"/>
</dbReference>
<dbReference type="Pfam" id="PF00392">
    <property type="entry name" value="GntR"/>
    <property type="match status" value="1"/>
</dbReference>
<name>A0ABN1IAT4_9GAMM</name>
<keyword evidence="1" id="KW-0805">Transcription regulation</keyword>
<dbReference type="SMART" id="SM00895">
    <property type="entry name" value="FCD"/>
    <property type="match status" value="1"/>
</dbReference>
<dbReference type="PANTHER" id="PTHR43537:SF50">
    <property type="entry name" value="TRANSCRIPTIONAL REGULATORY PROTEIN"/>
    <property type="match status" value="1"/>
</dbReference>
<dbReference type="PRINTS" id="PR00035">
    <property type="entry name" value="HTHGNTR"/>
</dbReference>
<dbReference type="InterPro" id="IPR011711">
    <property type="entry name" value="GntR_C"/>
</dbReference>
<keyword evidence="2" id="KW-0238">DNA-binding</keyword>
<dbReference type="InterPro" id="IPR036390">
    <property type="entry name" value="WH_DNA-bd_sf"/>
</dbReference>
<dbReference type="SUPFAM" id="SSF48008">
    <property type="entry name" value="GntR ligand-binding domain-like"/>
    <property type="match status" value="1"/>
</dbReference>
<organism evidence="5 6">
    <name type="scientific">Marinobacterium maritimum</name>
    <dbReference type="NCBI Taxonomy" id="500162"/>
    <lineage>
        <taxon>Bacteria</taxon>
        <taxon>Pseudomonadati</taxon>
        <taxon>Pseudomonadota</taxon>
        <taxon>Gammaproteobacteria</taxon>
        <taxon>Oceanospirillales</taxon>
        <taxon>Oceanospirillaceae</taxon>
        <taxon>Marinobacterium</taxon>
    </lineage>
</organism>
<sequence>MLAHMIYSSELSPGQWIDELALCQQMGISRTPLREALKVLASDGLVELVPRKGAFVKTISLEDLDEIFPIMAMLEGYCAQLSAEKATREDLRCLQALHGNLEQHAAGANIPHYYEDNTRFHDALKRIARNSWLEQITLDLSRVIHLARHQQLIVKGRLEESLEEHRRIIEAIEAGDADRARKVMHVHLMNQYRALKESITKELNNGVDQQAY</sequence>
<dbReference type="Gene3D" id="1.20.120.530">
    <property type="entry name" value="GntR ligand-binding domain-like"/>
    <property type="match status" value="1"/>
</dbReference>
<dbReference type="CDD" id="cd07377">
    <property type="entry name" value="WHTH_GntR"/>
    <property type="match status" value="1"/>
</dbReference>
<dbReference type="Pfam" id="PF07729">
    <property type="entry name" value="FCD"/>
    <property type="match status" value="1"/>
</dbReference>
<reference evidence="5 6" key="1">
    <citation type="journal article" date="2019" name="Int. J. Syst. Evol. Microbiol.">
        <title>The Global Catalogue of Microorganisms (GCM) 10K type strain sequencing project: providing services to taxonomists for standard genome sequencing and annotation.</title>
        <authorList>
            <consortium name="The Broad Institute Genomics Platform"/>
            <consortium name="The Broad Institute Genome Sequencing Center for Infectious Disease"/>
            <person name="Wu L."/>
            <person name="Ma J."/>
        </authorList>
    </citation>
    <scope>NUCLEOTIDE SEQUENCE [LARGE SCALE GENOMIC DNA]</scope>
    <source>
        <strain evidence="5 6">JCM 15134</strain>
    </source>
</reference>
<dbReference type="SUPFAM" id="SSF46785">
    <property type="entry name" value="Winged helix' DNA-binding domain"/>
    <property type="match status" value="1"/>
</dbReference>
<proteinExistence type="predicted"/>
<evidence type="ECO:0000313" key="5">
    <source>
        <dbReference type="EMBL" id="GAA0702587.1"/>
    </source>
</evidence>
<evidence type="ECO:0000256" key="3">
    <source>
        <dbReference type="ARBA" id="ARBA00023163"/>
    </source>
</evidence>
<feature type="domain" description="HTH gntR-type" evidence="4">
    <location>
        <begin position="1"/>
        <end position="59"/>
    </location>
</feature>